<evidence type="ECO:0000313" key="3">
    <source>
        <dbReference type="Proteomes" id="UP000332933"/>
    </source>
</evidence>
<accession>A0A485LAL5</accession>
<protein>
    <submittedName>
        <fullName evidence="2">Aste57867_18021 protein</fullName>
    </submittedName>
</protein>
<reference evidence="2 3" key="1">
    <citation type="submission" date="2019-03" db="EMBL/GenBank/DDBJ databases">
        <authorList>
            <person name="Gaulin E."/>
            <person name="Dumas B."/>
        </authorList>
    </citation>
    <scope>NUCLEOTIDE SEQUENCE [LARGE SCALE GENOMIC DNA]</scope>
    <source>
        <strain evidence="2">CBS 568.67</strain>
    </source>
</reference>
<dbReference type="AlphaFoldDB" id="A0A485LAL5"/>
<proteinExistence type="predicted"/>
<name>A0A485LAL5_9STRA</name>
<gene>
    <name evidence="2" type="primary">Aste57867_18021</name>
    <name evidence="1" type="ORF">As57867_017959</name>
    <name evidence="2" type="ORF">ASTE57867_18021</name>
</gene>
<organism evidence="2 3">
    <name type="scientific">Aphanomyces stellatus</name>
    <dbReference type="NCBI Taxonomy" id="120398"/>
    <lineage>
        <taxon>Eukaryota</taxon>
        <taxon>Sar</taxon>
        <taxon>Stramenopiles</taxon>
        <taxon>Oomycota</taxon>
        <taxon>Saprolegniomycetes</taxon>
        <taxon>Saprolegniales</taxon>
        <taxon>Verrucalvaceae</taxon>
        <taxon>Aphanomyces</taxon>
    </lineage>
</organism>
<dbReference type="EMBL" id="VJMH01006371">
    <property type="protein sequence ID" value="KAF0690574.1"/>
    <property type="molecule type" value="Genomic_DNA"/>
</dbReference>
<evidence type="ECO:0000313" key="2">
    <source>
        <dbReference type="EMBL" id="VFT94760.1"/>
    </source>
</evidence>
<evidence type="ECO:0000313" key="1">
    <source>
        <dbReference type="EMBL" id="KAF0690574.1"/>
    </source>
</evidence>
<reference evidence="1" key="2">
    <citation type="submission" date="2019-06" db="EMBL/GenBank/DDBJ databases">
        <title>Genomics analysis of Aphanomyces spp. identifies a new class of oomycete effector associated with host adaptation.</title>
        <authorList>
            <person name="Gaulin E."/>
        </authorList>
    </citation>
    <scope>NUCLEOTIDE SEQUENCE</scope>
    <source>
        <strain evidence="1">CBS 578.67</strain>
    </source>
</reference>
<dbReference type="EMBL" id="CAADRA010006392">
    <property type="protein sequence ID" value="VFT94760.1"/>
    <property type="molecule type" value="Genomic_DNA"/>
</dbReference>
<sequence length="345" mass="40355">MVDRRVRREKYNAYMVEYRKKTHENVKTLKETLLQLEAIYRPLVTAKNARIHAILPWKEVARALNEDSALSVSQQRALVNQLREHHGTLQELHAWVNRVTRPLNALQSTWRDVTLPTHPSARSLAMQWITKRMHEHSEAMFQAHHFPPWNAPPEDDIWCDTDVTFSETAIVYVARRHFIDQKTLEDWCADVRGNVLGQLLVGNTTDHPNTLIEAKDNDHTWLHATVTATDESSRVLCTEVARDVDHHTFVFQEILDDEAMPCRRRKQNRSAWFEFIRMPQGMTRVRVLVTFSHSFIDRDAPVDLTQEAMYRGFTLAPCRLVDQEETFRRQFIDQNKAHIAMLTDT</sequence>
<keyword evidence="3" id="KW-1185">Reference proteome</keyword>
<dbReference type="Proteomes" id="UP000332933">
    <property type="component" value="Unassembled WGS sequence"/>
</dbReference>